<dbReference type="PROSITE" id="PS51198">
    <property type="entry name" value="UVRD_HELICASE_ATP_BIND"/>
    <property type="match status" value="1"/>
</dbReference>
<keyword evidence="3" id="KW-0227">DNA damage</keyword>
<evidence type="ECO:0000313" key="18">
    <source>
        <dbReference type="Proteomes" id="UP000615593"/>
    </source>
</evidence>
<evidence type="ECO:0000313" key="17">
    <source>
        <dbReference type="EMBL" id="GGZ60613.1"/>
    </source>
</evidence>
<protein>
    <recommendedName>
        <fullName evidence="12">DNA 3'-5' helicase</fullName>
        <ecNumber evidence="12">5.6.2.4</ecNumber>
    </recommendedName>
</protein>
<keyword evidence="18" id="KW-1185">Reference proteome</keyword>
<keyword evidence="1" id="KW-0540">Nuclease</keyword>
<dbReference type="GeneID" id="94369942"/>
<evidence type="ECO:0000259" key="15">
    <source>
        <dbReference type="PROSITE" id="PS51198"/>
    </source>
</evidence>
<dbReference type="InterPro" id="IPR014017">
    <property type="entry name" value="DNA_helicase_UvrD-like_C"/>
</dbReference>
<evidence type="ECO:0000256" key="4">
    <source>
        <dbReference type="ARBA" id="ARBA00022801"/>
    </source>
</evidence>
<keyword evidence="10" id="KW-0413">Isomerase</keyword>
<evidence type="ECO:0000256" key="10">
    <source>
        <dbReference type="ARBA" id="ARBA00023235"/>
    </source>
</evidence>
<keyword evidence="4 14" id="KW-0378">Hydrolase</keyword>
<dbReference type="GO" id="GO:0004386">
    <property type="term" value="F:helicase activity"/>
    <property type="evidence" value="ECO:0007669"/>
    <property type="project" value="UniProtKB-KW"/>
</dbReference>
<name>A0ABQ3C0N0_9FLAO</name>
<dbReference type="InterPro" id="IPR011604">
    <property type="entry name" value="PDDEXK-like_dom_sf"/>
</dbReference>
<dbReference type="InterPro" id="IPR000212">
    <property type="entry name" value="DNA_helicase_UvrD/REP"/>
</dbReference>
<dbReference type="EMBL" id="BMWY01000006">
    <property type="protein sequence ID" value="GGZ60613.1"/>
    <property type="molecule type" value="Genomic_DNA"/>
</dbReference>
<gene>
    <name evidence="17" type="ORF">GCM10008088_22770</name>
</gene>
<evidence type="ECO:0000256" key="5">
    <source>
        <dbReference type="ARBA" id="ARBA00022806"/>
    </source>
</evidence>
<dbReference type="PROSITE" id="PS51217">
    <property type="entry name" value="UVRD_HELICASE_CTER"/>
    <property type="match status" value="1"/>
</dbReference>
<dbReference type="Pfam" id="PF13361">
    <property type="entry name" value="UvrD_C"/>
    <property type="match status" value="1"/>
</dbReference>
<dbReference type="PANTHER" id="PTHR11070:SF67">
    <property type="entry name" value="DNA 3'-5' HELICASE"/>
    <property type="match status" value="1"/>
</dbReference>
<keyword evidence="5 14" id="KW-0347">Helicase</keyword>
<reference evidence="18" key="1">
    <citation type="journal article" date="2019" name="Int. J. Syst. Evol. Microbiol.">
        <title>The Global Catalogue of Microorganisms (GCM) 10K type strain sequencing project: providing services to taxonomists for standard genome sequencing and annotation.</title>
        <authorList>
            <consortium name="The Broad Institute Genomics Platform"/>
            <consortium name="The Broad Institute Genome Sequencing Center for Infectious Disease"/>
            <person name="Wu L."/>
            <person name="Ma J."/>
        </authorList>
    </citation>
    <scope>NUCLEOTIDE SEQUENCE [LARGE SCALE GENOMIC DNA]</scope>
    <source>
        <strain evidence="18">KCTC 12708</strain>
    </source>
</reference>
<feature type="binding site" evidence="14">
    <location>
        <begin position="13"/>
        <end position="20"/>
    </location>
    <ligand>
        <name>ATP</name>
        <dbReference type="ChEBI" id="CHEBI:30616"/>
    </ligand>
</feature>
<evidence type="ECO:0000256" key="12">
    <source>
        <dbReference type="ARBA" id="ARBA00034808"/>
    </source>
</evidence>
<sequence length="1047" mass="121383">MNTTSSPFQVYNASAGSGKTFTIVKQYLSILLKANRLDYYKNILAITFTNKAVGEMKSRIVKSLKDFAEEETPTKSLALFAEVQKETGLSKEEIKKKSHLILRSILHNYAAFDVSTIDGFTHRVLRTFAKDLGLPINFEVELNTVDILTEAVDKLISKAGSDKRLTKVLIDFAISKADDDKSWDITKDLYEIALLLVNENHILPLKELEQKELEDFQKFDEELRAYLKISEDKLKQNAASFFNLLQQNGLEDKDYNRGSIPSHFKKIQDLSYTVKTSDKKTKWEQEIDSAPHYAKKQTDEKKSVMDAIQPQVAELYFSSEEQINKIEFYKSILKKLTSLSLLNLIHKEVEAIKTEKNLLLISEFNRKISESIKEQPAPFIYERLGERYQEFFIDEFQDTSSLQWNNLIPLIENNLSTQDETGKQKGNLFLVGDAKQSIYRWRGGEAEQFINLSENANPFSAEKQTITLPKNFRSQPEIVNFNNNFFKFCAERLSWEQYRTLFESAHQEPHHQNGGYVNISFLEATNAEEKNEAYPKKVLATINELTQKGYAKRDICILVRKKNHGYQVANFLNENGIPIISTETLLVKNSEEVRFLVAILQFSLNPSDKNLKFEILDYLFQSKKESDDYFHTIYDRLQKDHQEFFESLTEFDYFFNLNVLQRSTLYESVEYIIRSFHLEQKADAYLQFFLDFVYEFAQKNIGNIAGFIDHWELNKDKLSVIAPEGEDAVQIMTIHTSKGLEFPIVIYPYANESLEDTRFDDIWVPLLEAPNQIPYAYLSANKKMNDFGEVPSALYQKLLIENEFDALNILYVALTRPEQQLYIISEVDPKKPEEVKNDYPGLLKGYLQSLQLWNENQLEYSFGDLPENSTKTEEISLQPMPFISSPPSNHDITLVTKSGLLWDSEQQEAIDKGNLIHNLLMNIYTEKDIAPALKKSIKAGEMNAEDTEEYKMKVEEFIQHPDLQTYFTNEYQIYNEKELITENGFKRIDRLCLKNNEAVIIDYKTGDEKAIYTNQLNEYANYVTEIGYQVKQKIIVYLYPSVTVKIL</sequence>
<dbReference type="SUPFAM" id="SSF52540">
    <property type="entry name" value="P-loop containing nucleoside triphosphate hydrolases"/>
    <property type="match status" value="1"/>
</dbReference>
<dbReference type="Pfam" id="PF12705">
    <property type="entry name" value="PDDEXK_1"/>
    <property type="match status" value="1"/>
</dbReference>
<evidence type="ECO:0000256" key="14">
    <source>
        <dbReference type="PROSITE-ProRule" id="PRU00560"/>
    </source>
</evidence>
<evidence type="ECO:0000256" key="2">
    <source>
        <dbReference type="ARBA" id="ARBA00022741"/>
    </source>
</evidence>
<dbReference type="Pfam" id="PF00580">
    <property type="entry name" value="UvrD-helicase"/>
    <property type="match status" value="1"/>
</dbReference>
<accession>A0ABQ3C0N0</accession>
<comment type="catalytic activity">
    <reaction evidence="11">
        <text>Couples ATP hydrolysis with the unwinding of duplex DNA by translocating in the 3'-5' direction.</text>
        <dbReference type="EC" id="5.6.2.4"/>
    </reaction>
</comment>
<evidence type="ECO:0000256" key="8">
    <source>
        <dbReference type="ARBA" id="ARBA00023125"/>
    </source>
</evidence>
<comment type="catalytic activity">
    <reaction evidence="13">
        <text>ATP + H2O = ADP + phosphate + H(+)</text>
        <dbReference type="Rhea" id="RHEA:13065"/>
        <dbReference type="ChEBI" id="CHEBI:15377"/>
        <dbReference type="ChEBI" id="CHEBI:15378"/>
        <dbReference type="ChEBI" id="CHEBI:30616"/>
        <dbReference type="ChEBI" id="CHEBI:43474"/>
        <dbReference type="ChEBI" id="CHEBI:456216"/>
        <dbReference type="EC" id="5.6.2.4"/>
    </reaction>
</comment>
<keyword evidence="6" id="KW-0269">Exonuclease</keyword>
<evidence type="ECO:0000256" key="9">
    <source>
        <dbReference type="ARBA" id="ARBA00023204"/>
    </source>
</evidence>
<dbReference type="InterPro" id="IPR027417">
    <property type="entry name" value="P-loop_NTPase"/>
</dbReference>
<dbReference type="Gene3D" id="3.90.320.10">
    <property type="match status" value="1"/>
</dbReference>
<keyword evidence="2 14" id="KW-0547">Nucleotide-binding</keyword>
<dbReference type="Gene3D" id="1.10.3170.10">
    <property type="entry name" value="Recbcd, chain B, domain 2"/>
    <property type="match status" value="1"/>
</dbReference>
<dbReference type="Gene3D" id="3.40.50.300">
    <property type="entry name" value="P-loop containing nucleotide triphosphate hydrolases"/>
    <property type="match status" value="3"/>
</dbReference>
<dbReference type="PANTHER" id="PTHR11070">
    <property type="entry name" value="UVRD / RECB / PCRA DNA HELICASE FAMILY MEMBER"/>
    <property type="match status" value="1"/>
</dbReference>
<dbReference type="EC" id="5.6.2.4" evidence="12"/>
<evidence type="ECO:0000259" key="16">
    <source>
        <dbReference type="PROSITE" id="PS51217"/>
    </source>
</evidence>
<keyword evidence="8" id="KW-0238">DNA-binding</keyword>
<proteinExistence type="predicted"/>
<evidence type="ECO:0000256" key="6">
    <source>
        <dbReference type="ARBA" id="ARBA00022839"/>
    </source>
</evidence>
<comment type="caution">
    <text evidence="17">The sequence shown here is derived from an EMBL/GenBank/DDBJ whole genome shotgun (WGS) entry which is preliminary data.</text>
</comment>
<evidence type="ECO:0000256" key="1">
    <source>
        <dbReference type="ARBA" id="ARBA00022722"/>
    </source>
</evidence>
<dbReference type="InterPro" id="IPR038726">
    <property type="entry name" value="PDDEXK_AddAB-type"/>
</dbReference>
<evidence type="ECO:0000256" key="7">
    <source>
        <dbReference type="ARBA" id="ARBA00022840"/>
    </source>
</evidence>
<feature type="domain" description="UvrD-like helicase ATP-binding" evidence="15">
    <location>
        <begin position="1"/>
        <end position="475"/>
    </location>
</feature>
<dbReference type="RefSeq" id="WP_051191338.1">
    <property type="nucleotide sequence ID" value="NZ_BMWY01000006.1"/>
</dbReference>
<evidence type="ECO:0000256" key="11">
    <source>
        <dbReference type="ARBA" id="ARBA00034617"/>
    </source>
</evidence>
<dbReference type="Proteomes" id="UP000615593">
    <property type="component" value="Unassembled WGS sequence"/>
</dbReference>
<dbReference type="InterPro" id="IPR014016">
    <property type="entry name" value="UvrD-like_ATP-bd"/>
</dbReference>
<organism evidence="17 18">
    <name type="scientific">Mesonia mobilis</name>
    <dbReference type="NCBI Taxonomy" id="369791"/>
    <lineage>
        <taxon>Bacteria</taxon>
        <taxon>Pseudomonadati</taxon>
        <taxon>Bacteroidota</taxon>
        <taxon>Flavobacteriia</taxon>
        <taxon>Flavobacteriales</taxon>
        <taxon>Flavobacteriaceae</taxon>
        <taxon>Mesonia</taxon>
    </lineage>
</organism>
<evidence type="ECO:0000256" key="3">
    <source>
        <dbReference type="ARBA" id="ARBA00022763"/>
    </source>
</evidence>
<keyword evidence="9" id="KW-0234">DNA repair</keyword>
<evidence type="ECO:0000256" key="13">
    <source>
        <dbReference type="ARBA" id="ARBA00048988"/>
    </source>
</evidence>
<feature type="domain" description="UvrD-like helicase C-terminal" evidence="16">
    <location>
        <begin position="476"/>
        <end position="739"/>
    </location>
</feature>
<keyword evidence="7 14" id="KW-0067">ATP-binding</keyword>